<comment type="caution">
    <text evidence="1">The sequence shown here is derived from an EMBL/GenBank/DDBJ whole genome shotgun (WGS) entry which is preliminary data.</text>
</comment>
<protein>
    <submittedName>
        <fullName evidence="1">Uncharacterized protein</fullName>
    </submittedName>
</protein>
<dbReference type="Proteomes" id="UP001254075">
    <property type="component" value="Unassembled WGS sequence"/>
</dbReference>
<sequence length="88" mass="10239">MIHTKELIKVNVNTKKHLLTIVHQEMRTFVFADNVLLNGVFYIDFEIKPHDPDDYSSESKCVLTVDKNKFAQNHKGARILHEDGQLFN</sequence>
<dbReference type="RefSeq" id="WP_313845711.1">
    <property type="nucleotide sequence ID" value="NZ_JAVLAM010000006.1"/>
</dbReference>
<evidence type="ECO:0000313" key="2">
    <source>
        <dbReference type="Proteomes" id="UP001254075"/>
    </source>
</evidence>
<proteinExistence type="predicted"/>
<name>A0AAW8W9I8_9LACO</name>
<gene>
    <name evidence="1" type="ORF">RI532_13465</name>
</gene>
<organism evidence="1 2">
    <name type="scientific">Levilactobacillus namurensis</name>
    <dbReference type="NCBI Taxonomy" id="380393"/>
    <lineage>
        <taxon>Bacteria</taxon>
        <taxon>Bacillati</taxon>
        <taxon>Bacillota</taxon>
        <taxon>Bacilli</taxon>
        <taxon>Lactobacillales</taxon>
        <taxon>Lactobacillaceae</taxon>
        <taxon>Levilactobacillus</taxon>
    </lineage>
</organism>
<evidence type="ECO:0000313" key="1">
    <source>
        <dbReference type="EMBL" id="MDT7015385.1"/>
    </source>
</evidence>
<accession>A0AAW8W9I8</accession>
<reference evidence="1" key="1">
    <citation type="submission" date="2023-08" db="EMBL/GenBank/DDBJ databases">
        <authorList>
            <person name="Page C.A."/>
            <person name="Perez-Diaz I.M."/>
        </authorList>
    </citation>
    <scope>NUCLEOTIDE SEQUENCE</scope>
    <source>
        <strain evidence="1">3.8.38</strain>
    </source>
</reference>
<dbReference type="EMBL" id="JAVLAM010000006">
    <property type="protein sequence ID" value="MDT7015385.1"/>
    <property type="molecule type" value="Genomic_DNA"/>
</dbReference>
<dbReference type="AlphaFoldDB" id="A0AAW8W9I8"/>